<evidence type="ECO:0000256" key="2">
    <source>
        <dbReference type="SAM" id="Phobius"/>
    </source>
</evidence>
<feature type="compositionally biased region" description="Basic and acidic residues" evidence="1">
    <location>
        <begin position="858"/>
        <end position="867"/>
    </location>
</feature>
<feature type="compositionally biased region" description="Basic and acidic residues" evidence="1">
    <location>
        <begin position="467"/>
        <end position="477"/>
    </location>
</feature>
<evidence type="ECO:0000256" key="1">
    <source>
        <dbReference type="SAM" id="MobiDB-lite"/>
    </source>
</evidence>
<gene>
    <name evidence="3" type="ORF">Cvel_11054</name>
</gene>
<feature type="compositionally biased region" description="Basic and acidic residues" evidence="1">
    <location>
        <begin position="598"/>
        <end position="622"/>
    </location>
</feature>
<dbReference type="CDD" id="cd00105">
    <property type="entry name" value="KH-I"/>
    <property type="match status" value="1"/>
</dbReference>
<feature type="compositionally biased region" description="Low complexity" evidence="1">
    <location>
        <begin position="180"/>
        <end position="193"/>
    </location>
</feature>
<sequence>MGFATLRFPVYSEDFLQDAERFAAESEVGCVLQLDLKTLRSVIASFVGEAANLLKALAPLLPSTGSFDILLPPQFFETGNAEAKLKQLEISCGVWVKLLETEYLLVRGLYRALQISGPKHGIHLAIQQIVLDSAERANAKEQESTSSHPPDGVTSFAPPRAANLLQLPANQPKPDQPTTSVGSQSHVSSSVLSPLNDPGGADVSRLAVCHVPEDFLERLSGVVLKALQAKSGAKIDVALPSNQPTGWRAVLLFGQPSRVDAALRLLRLKTEHWANSTAVPNAHRRAPLPSETTLGRGVLRPDALRMICRDSGATVTLSEPAEENRHANSSSVFESTHVFKIEGHLAARLGAGEMIKNSLGLRFSTEKEEGKAENLKHPSAIAGSPSCLSSTQPPPSQSQPSPTSPAPLSSAPPEENKQQAVRGGLGRQHGEGGRVAEGSRGAMSHPHPLSVVTQVHLAGGWDTGDGPPRRSERDVSHQDPAASASASDFDGVETETEGSRGDESRRTYGDTATFGGRPETPHKSPPASVSGPHLSYQLHDSNGRRENFGRGNSGLFLAPPAHTEMHHPQPPPASGQFADPRSHPLRQTQESKYMSIKDVLRNIDEEEEDKQRYMREREAELHRNHHSPFRTPPPHPHPHGGGGDATFRSRSSAASPFRGHGGASPSPVPHRWGRTGGGGGVDAYTESGHGGVSDSEYDNPEDDDYTVNEEASPLKSSPRRRPPPVAGRVHGDAVSGRPRPSPRHDGQWVGDPGGRDTGGGGRTGRRQWQSQNQFVDEDRLPEDLERGRGYERDQGFERSRGRSADGRRERESGNFQKSGRDSQRERDRTGRFREEREHNREAGGARRSGGRNGSLEDQSGKRREETSARGCCGKVMDKLSSCVMRTGNVKDRNEATSLVKVACCSLVALMAGGATIAAIIVVWG</sequence>
<evidence type="ECO:0000313" key="3">
    <source>
        <dbReference type="EMBL" id="CEM52077.1"/>
    </source>
</evidence>
<feature type="compositionally biased region" description="Basic and acidic residues" evidence="1">
    <location>
        <begin position="776"/>
        <end position="844"/>
    </location>
</feature>
<organism evidence="3">
    <name type="scientific">Chromera velia CCMP2878</name>
    <dbReference type="NCBI Taxonomy" id="1169474"/>
    <lineage>
        <taxon>Eukaryota</taxon>
        <taxon>Sar</taxon>
        <taxon>Alveolata</taxon>
        <taxon>Colpodellida</taxon>
        <taxon>Chromeraceae</taxon>
        <taxon>Chromera</taxon>
    </lineage>
</organism>
<proteinExistence type="predicted"/>
<feature type="compositionally biased region" description="Acidic residues" evidence="1">
    <location>
        <begin position="695"/>
        <end position="707"/>
    </location>
</feature>
<feature type="compositionally biased region" description="Gly residues" evidence="1">
    <location>
        <begin position="751"/>
        <end position="762"/>
    </location>
</feature>
<feature type="region of interest" description="Disordered" evidence="1">
    <location>
        <begin position="368"/>
        <end position="869"/>
    </location>
</feature>
<accession>A0A0G4I509</accession>
<keyword evidence="2" id="KW-1133">Transmembrane helix</keyword>
<dbReference type="EMBL" id="CDMZ01005131">
    <property type="protein sequence ID" value="CEM52077.1"/>
    <property type="molecule type" value="Genomic_DNA"/>
</dbReference>
<name>A0A0G4I509_9ALVE</name>
<dbReference type="AlphaFoldDB" id="A0A0G4I509"/>
<dbReference type="VEuPathDB" id="CryptoDB:Cvel_11054"/>
<feature type="compositionally biased region" description="Basic and acidic residues" evidence="1">
    <location>
        <begin position="497"/>
        <end position="508"/>
    </location>
</feature>
<reference evidence="3" key="1">
    <citation type="submission" date="2014-11" db="EMBL/GenBank/DDBJ databases">
        <authorList>
            <person name="Otto D Thomas"/>
            <person name="Naeem Raeece"/>
        </authorList>
    </citation>
    <scope>NUCLEOTIDE SEQUENCE</scope>
</reference>
<protein>
    <submittedName>
        <fullName evidence="3">Uncharacterized protein</fullName>
    </submittedName>
</protein>
<keyword evidence="2" id="KW-0812">Transmembrane</keyword>
<feature type="compositionally biased region" description="Pro residues" evidence="1">
    <location>
        <begin position="392"/>
        <end position="405"/>
    </location>
</feature>
<feature type="region of interest" description="Disordered" evidence="1">
    <location>
        <begin position="137"/>
        <end position="196"/>
    </location>
</feature>
<feature type="transmembrane region" description="Helical" evidence="2">
    <location>
        <begin position="898"/>
        <end position="923"/>
    </location>
</feature>
<keyword evidence="2" id="KW-0472">Membrane</keyword>